<feature type="modified residue" description="4-aspartylphosphate" evidence="1">
    <location>
        <position position="260"/>
    </location>
</feature>
<dbReference type="EMBL" id="CP007034">
    <property type="protein sequence ID" value="AHF13988.1"/>
    <property type="molecule type" value="Genomic_DNA"/>
</dbReference>
<sequence>MPALSLGEDGESKLCQFVIDNVSDDIIACALDVDSIYSPELCLAFAMTLRLSIFELKGAALMPVLFVSNATQDLFYGYKYSPIILTRSIAVEIPDRAVAALSVMEPLNSVEYKTLFLDLIKVLPNATEGRHSLANQWGADVLHRIVLGPSTDNSLIQKARRSLYFRYILSLTLKVDDIEALAKGHDTIKSFERMAPIDAEGKKILLIDDEADKGWEDVLCRLLKGATFKTISEQTQDYKSLSDNARNEIERGNYDLIFLDLRMNGVSEESVLNPEDFSGMKILRAIKSLNKGTQVIMFTASNKAWNMKALLDSGADGYYIKESPEYVFPHSYSMSNACELLDSIKRCLNNGYLRDIFRKVKKIKELIEENKYFYVDKENDKTQEILSSIDIAFDLLSKSNNNSEYRSYAYLQLFLVIEEYVKLSSVFCEMYDSLYLCRDNNAQYCILKDKEVKGKSFSYNSVITMKSGTGHFVLEKGIYESRFLETNFLVSSLLIFKFSEENSSVYQWTKIYKVRNYAAHPKDAIITEEDFHRILTFMLYFFDPQNVKWRDPLQAFPRLSMADQLEQLKNKFNRR</sequence>
<dbReference type="eggNOG" id="COG2197">
    <property type="taxonomic scope" value="Bacteria"/>
</dbReference>
<dbReference type="Proteomes" id="UP000018901">
    <property type="component" value="Chromosome"/>
</dbReference>
<dbReference type="Pfam" id="PF00072">
    <property type="entry name" value="Response_reg"/>
    <property type="match status" value="1"/>
</dbReference>
<dbReference type="SMART" id="SM00448">
    <property type="entry name" value="REC"/>
    <property type="match status" value="1"/>
</dbReference>
<evidence type="ECO:0000256" key="1">
    <source>
        <dbReference type="PROSITE-ProRule" id="PRU00169"/>
    </source>
</evidence>
<reference evidence="3 4" key="1">
    <citation type="submission" date="2013-12" db="EMBL/GenBank/DDBJ databases">
        <authorList>
            <consortium name="DOE Joint Genome Institute"/>
            <person name="Eisen J."/>
            <person name="Huntemann M."/>
            <person name="Han J."/>
            <person name="Chen A."/>
            <person name="Kyrpides N."/>
            <person name="Mavromatis K."/>
            <person name="Markowitz V."/>
            <person name="Palaniappan K."/>
            <person name="Ivanova N."/>
            <person name="Schaumberg A."/>
            <person name="Pati A."/>
            <person name="Liolios K."/>
            <person name="Nordberg H.P."/>
            <person name="Cantor M.N."/>
            <person name="Hua S.X."/>
            <person name="Woyke T."/>
        </authorList>
    </citation>
    <scope>NUCLEOTIDE SEQUENCE [LARGE SCALE GENOMIC DNA]</scope>
    <source>
        <strain evidence="4">DSM 18177</strain>
    </source>
</reference>
<organism evidence="3 4">
    <name type="scientific">Barnesiella viscericola DSM 18177</name>
    <dbReference type="NCBI Taxonomy" id="880074"/>
    <lineage>
        <taxon>Bacteria</taxon>
        <taxon>Pseudomonadati</taxon>
        <taxon>Bacteroidota</taxon>
        <taxon>Bacteroidia</taxon>
        <taxon>Bacteroidales</taxon>
        <taxon>Barnesiellaceae</taxon>
        <taxon>Barnesiella</taxon>
    </lineage>
</organism>
<accession>W0EWP1</accession>
<gene>
    <name evidence="3" type="ORF">BARVI_12125</name>
</gene>
<dbReference type="KEGG" id="bvs:BARVI_12125"/>
<dbReference type="PROSITE" id="PS50110">
    <property type="entry name" value="RESPONSE_REGULATORY"/>
    <property type="match status" value="1"/>
</dbReference>
<protein>
    <recommendedName>
        <fullName evidence="2">Response regulatory domain-containing protein</fullName>
    </recommendedName>
</protein>
<dbReference type="CDD" id="cd00156">
    <property type="entry name" value="REC"/>
    <property type="match status" value="1"/>
</dbReference>
<proteinExistence type="predicted"/>
<dbReference type="AlphaFoldDB" id="W0EWP1"/>
<keyword evidence="4" id="KW-1185">Reference proteome</keyword>
<dbReference type="HOGENOM" id="CLU_473853_0_0_10"/>
<dbReference type="InterPro" id="IPR011006">
    <property type="entry name" value="CheY-like_superfamily"/>
</dbReference>
<dbReference type="STRING" id="880074.BARVI_12125"/>
<dbReference type="Gene3D" id="3.40.50.2300">
    <property type="match status" value="1"/>
</dbReference>
<evidence type="ECO:0000259" key="2">
    <source>
        <dbReference type="PROSITE" id="PS50110"/>
    </source>
</evidence>
<dbReference type="GO" id="GO:0000160">
    <property type="term" value="P:phosphorelay signal transduction system"/>
    <property type="evidence" value="ECO:0007669"/>
    <property type="project" value="InterPro"/>
</dbReference>
<evidence type="ECO:0000313" key="3">
    <source>
        <dbReference type="EMBL" id="AHF13988.1"/>
    </source>
</evidence>
<dbReference type="SUPFAM" id="SSF52172">
    <property type="entry name" value="CheY-like"/>
    <property type="match status" value="1"/>
</dbReference>
<evidence type="ECO:0000313" key="4">
    <source>
        <dbReference type="Proteomes" id="UP000018901"/>
    </source>
</evidence>
<keyword evidence="1" id="KW-0597">Phosphoprotein</keyword>
<dbReference type="InterPro" id="IPR001789">
    <property type="entry name" value="Sig_transdc_resp-reg_receiver"/>
</dbReference>
<name>W0EWP1_9BACT</name>
<feature type="domain" description="Response regulatory" evidence="2">
    <location>
        <begin position="203"/>
        <end position="336"/>
    </location>
</feature>